<feature type="repeat" description="WD" evidence="5">
    <location>
        <begin position="102"/>
        <end position="143"/>
    </location>
</feature>
<evidence type="ECO:0000313" key="6">
    <source>
        <dbReference type="Proteomes" id="UP000694844"/>
    </source>
</evidence>
<reference evidence="7" key="1">
    <citation type="submission" date="2025-08" db="UniProtKB">
        <authorList>
            <consortium name="RefSeq"/>
        </authorList>
    </citation>
    <scope>IDENTIFICATION</scope>
    <source>
        <tissue evidence="7">Whole sample</tissue>
    </source>
</reference>
<keyword evidence="2" id="KW-0963">Cytoplasm</keyword>
<evidence type="ECO:0000256" key="4">
    <source>
        <dbReference type="ARBA" id="ARBA00022737"/>
    </source>
</evidence>
<dbReference type="InterPro" id="IPR015943">
    <property type="entry name" value="WD40/YVTN_repeat-like_dom_sf"/>
</dbReference>
<dbReference type="InterPro" id="IPR001680">
    <property type="entry name" value="WD40_rpt"/>
</dbReference>
<dbReference type="KEGG" id="cvn:111102357"/>
<evidence type="ECO:0000256" key="1">
    <source>
        <dbReference type="ARBA" id="ARBA00004496"/>
    </source>
</evidence>
<keyword evidence="4" id="KW-0677">Repeat</keyword>
<dbReference type="AlphaFoldDB" id="A0A8B8AL25"/>
<dbReference type="InterPro" id="IPR036322">
    <property type="entry name" value="WD40_repeat_dom_sf"/>
</dbReference>
<dbReference type="OrthoDB" id="10260946at2759"/>
<dbReference type="GO" id="GO:0007309">
    <property type="term" value="P:oocyte axis specification"/>
    <property type="evidence" value="ECO:0007669"/>
    <property type="project" value="TreeGrafter"/>
</dbReference>
<protein>
    <submittedName>
        <fullName evidence="7">Methylosome protein 50-like isoform X1</fullName>
    </submittedName>
</protein>
<dbReference type="InterPro" id="IPR052139">
    <property type="entry name" value="Methylosome_Comp_WDR77"/>
</dbReference>
<evidence type="ECO:0000313" key="7">
    <source>
        <dbReference type="RefSeq" id="XP_022290744.1"/>
    </source>
</evidence>
<evidence type="ECO:0000256" key="2">
    <source>
        <dbReference type="ARBA" id="ARBA00022490"/>
    </source>
</evidence>
<evidence type="ECO:0000256" key="3">
    <source>
        <dbReference type="ARBA" id="ARBA00022574"/>
    </source>
</evidence>
<evidence type="ECO:0000256" key="5">
    <source>
        <dbReference type="PROSITE-ProRule" id="PRU00221"/>
    </source>
</evidence>
<gene>
    <name evidence="7" type="primary">LOC111102357</name>
</gene>
<dbReference type="InterPro" id="IPR019775">
    <property type="entry name" value="WD40_repeat_CS"/>
</dbReference>
<dbReference type="PANTHER" id="PTHR46853">
    <property type="entry name" value="METHYLOSOME PROTEIN 50"/>
    <property type="match status" value="1"/>
</dbReference>
<dbReference type="SUPFAM" id="SSF50978">
    <property type="entry name" value="WD40 repeat-like"/>
    <property type="match status" value="1"/>
</dbReference>
<comment type="subcellular location">
    <subcellularLocation>
        <location evidence="1">Cytoplasm</location>
    </subcellularLocation>
</comment>
<dbReference type="PANTHER" id="PTHR46853:SF1">
    <property type="entry name" value="METHYLOSOME PROTEIN 50"/>
    <property type="match status" value="1"/>
</dbReference>
<keyword evidence="3 5" id="KW-0853">WD repeat</keyword>
<dbReference type="RefSeq" id="XP_022290744.1">
    <property type="nucleotide sequence ID" value="XM_022435036.1"/>
</dbReference>
<dbReference type="GeneID" id="111102357"/>
<dbReference type="SMART" id="SM00320">
    <property type="entry name" value="WD40"/>
    <property type="match status" value="4"/>
</dbReference>
<keyword evidence="6" id="KW-1185">Reference proteome</keyword>
<dbReference type="PROSITE" id="PS50082">
    <property type="entry name" value="WD_REPEATS_2"/>
    <property type="match status" value="2"/>
</dbReference>
<sequence length="368" mass="39925">MDQIPAAMDRHLDVIQCRKDGGILLGASGLTGRYWLGSLWYYANPDVAPDVEKCTAGVQLEAGFKEAVWLDDTKVLVGLDTGGIALWELVDNFHTFVHLSGAVEHDDLVTSVGVVCGGKRAVSSGADRCVKVWDLENMHSTNTYKAHSDVVECVSCHATEPALFLSCSADGRVFLWDMRKSRPVTELGGFPPPIVPIVTVDTAPLQHSPKQVTWQPQSHNFAVGGECGQVVVKDTRKAVGATLSFSCHSRSVTKLSFCPENPRLLASASEDSTAVVVSIDKESGRQIFRDTSHTDFVTGLSWHGNDNLFSCGWDSKVKNHCVSKSEQTSEDCVVVQMETDSIDKENVKKKIAKISLVCNGNGAELEST</sequence>
<proteinExistence type="predicted"/>
<dbReference type="Pfam" id="PF00400">
    <property type="entry name" value="WD40"/>
    <property type="match status" value="4"/>
</dbReference>
<dbReference type="Gene3D" id="2.130.10.10">
    <property type="entry name" value="YVTN repeat-like/Quinoprotein amine dehydrogenase"/>
    <property type="match status" value="1"/>
</dbReference>
<dbReference type="Proteomes" id="UP000694844">
    <property type="component" value="Chromosome 7"/>
</dbReference>
<feature type="repeat" description="WD" evidence="5">
    <location>
        <begin position="144"/>
        <end position="186"/>
    </location>
</feature>
<name>A0A8B8AL25_CRAVI</name>
<dbReference type="PROSITE" id="PS00678">
    <property type="entry name" value="WD_REPEATS_1"/>
    <property type="match status" value="1"/>
</dbReference>
<dbReference type="GO" id="GO:0034709">
    <property type="term" value="C:methylosome"/>
    <property type="evidence" value="ECO:0007669"/>
    <property type="project" value="TreeGrafter"/>
</dbReference>
<organism evidence="6 7">
    <name type="scientific">Crassostrea virginica</name>
    <name type="common">Eastern oyster</name>
    <dbReference type="NCBI Taxonomy" id="6565"/>
    <lineage>
        <taxon>Eukaryota</taxon>
        <taxon>Metazoa</taxon>
        <taxon>Spiralia</taxon>
        <taxon>Lophotrochozoa</taxon>
        <taxon>Mollusca</taxon>
        <taxon>Bivalvia</taxon>
        <taxon>Autobranchia</taxon>
        <taxon>Pteriomorphia</taxon>
        <taxon>Ostreida</taxon>
        <taxon>Ostreoidea</taxon>
        <taxon>Ostreidae</taxon>
        <taxon>Crassostrea</taxon>
    </lineage>
</organism>
<accession>A0A8B8AL25</accession>